<dbReference type="eggNOG" id="ENOG5032UFP">
    <property type="taxonomic scope" value="Bacteria"/>
</dbReference>
<comment type="caution">
    <text evidence="1">The sequence shown here is derived from an EMBL/GenBank/DDBJ whole genome shotgun (WGS) entry which is preliminary data.</text>
</comment>
<reference evidence="1 2" key="1">
    <citation type="journal article" date="2014" name="Genome Announc.">
        <title>Draft Genome Sequence of Magnetospirillum sp. Strain SO-1, a Freshwater Magnetotactic Bacterium Isolated from the Ol'khovka River, Russia.</title>
        <authorList>
            <person name="Grouzdev D.S."/>
            <person name="Dziuba M.V."/>
            <person name="Sukhacheva M.S."/>
            <person name="Mardanov A.V."/>
            <person name="Beletskiy A.V."/>
            <person name="Kuznetsov B.B."/>
            <person name="Skryabin K.G."/>
        </authorList>
    </citation>
    <scope>NUCLEOTIDE SEQUENCE [LARGE SCALE GENOMIC DNA]</scope>
    <source>
        <strain evidence="1 2">SO-1</strain>
    </source>
</reference>
<evidence type="ECO:0000313" key="1">
    <source>
        <dbReference type="EMBL" id="EME67986.1"/>
    </source>
</evidence>
<accession>M2Y4G5</accession>
<dbReference type="EMBL" id="AONQ01000090">
    <property type="protein sequence ID" value="EME67986.1"/>
    <property type="molecule type" value="Genomic_DNA"/>
</dbReference>
<evidence type="ECO:0000313" key="2">
    <source>
        <dbReference type="Proteomes" id="UP000011744"/>
    </source>
</evidence>
<sequence>MTKTPISPTNANFSKFAVEPITRWLISAALNRRTITYGEAKVRLEEEFGFTKIFPTRMGHPAGMAMEQIAAKFPTAPLLNVLLVRKEDGMPGDGAGSFLATRFDVKKLGKKGARKKHPDLWRRHFDQAADEVYAYPDWEAVYDAIYSQKLTRDTPDSKGAEADGTVFGGGGEGKNHKALRLWVQSNPHIVCPRLKDVRAETEVSLYSGDRVDVVYFAPNATVGIEVKSKDSNWFDLQRGVYQCVKYRAVLAAQDGRESPNIQVFLVTETELDSDLQALAKRLGVKHAVHSVNVK</sequence>
<dbReference type="Proteomes" id="UP000011744">
    <property type="component" value="Unassembled WGS sequence"/>
</dbReference>
<proteinExistence type="predicted"/>
<dbReference type="OrthoDB" id="2052851at2"/>
<dbReference type="RefSeq" id="WP_008621481.1">
    <property type="nucleotide sequence ID" value="NZ_AONQ01000090.1"/>
</dbReference>
<gene>
    <name evidence="1" type="ORF">H261_20754</name>
</gene>
<keyword evidence="2" id="KW-1185">Reference proteome</keyword>
<organism evidence="1 2">
    <name type="scientific">Paramagnetospirillum caucaseum</name>
    <dbReference type="NCBI Taxonomy" id="1244869"/>
    <lineage>
        <taxon>Bacteria</taxon>
        <taxon>Pseudomonadati</taxon>
        <taxon>Pseudomonadota</taxon>
        <taxon>Alphaproteobacteria</taxon>
        <taxon>Rhodospirillales</taxon>
        <taxon>Magnetospirillaceae</taxon>
        <taxon>Paramagnetospirillum</taxon>
    </lineage>
</organism>
<name>M2Y4G5_9PROT</name>
<dbReference type="AlphaFoldDB" id="M2Y4G5"/>
<protein>
    <submittedName>
        <fullName evidence="1">Uncharacterized protein</fullName>
    </submittedName>
</protein>